<reference evidence="2 3" key="1">
    <citation type="journal article" date="2012" name="Genome Biol.">
        <title>Genome and low-iron response of an oceanic diatom adapted to chronic iron limitation.</title>
        <authorList>
            <person name="Lommer M."/>
            <person name="Specht M."/>
            <person name="Roy A.S."/>
            <person name="Kraemer L."/>
            <person name="Andreson R."/>
            <person name="Gutowska M.A."/>
            <person name="Wolf J."/>
            <person name="Bergner S.V."/>
            <person name="Schilhabel M.B."/>
            <person name="Klostermeier U.C."/>
            <person name="Beiko R.G."/>
            <person name="Rosenstiel P."/>
            <person name="Hippler M."/>
            <person name="Laroche J."/>
        </authorList>
    </citation>
    <scope>NUCLEOTIDE SEQUENCE [LARGE SCALE GENOMIC DNA]</scope>
    <source>
        <strain evidence="2 3">CCMP1005</strain>
    </source>
</reference>
<evidence type="ECO:0000313" key="3">
    <source>
        <dbReference type="Proteomes" id="UP000266841"/>
    </source>
</evidence>
<dbReference type="OrthoDB" id="10003658at2759"/>
<sequence>MLTFIDVKLSERKGSSGATSVKIGCDDGSPLREAVKLALEKFIQHHNNDDEQEGDIDTAVENALGRIKSITCNGCELHSFMDHNEATLIALNSTSTPLLDGFQVSIEPKARKSPTEPRPTKQLKSVSDVLMGKEMLDVRKLEWVEDTSENQSLQDQLSWKLRELCGDGIGLGYSDLHQKQQLTSNLSVINSSLCFVQKYWGSLLHKVFPELPSGNDSPLLNMVASCTRKGGRSGNIAKEKVESHLERLRGLKWNHFKGHPQLQASLQALRSDLLELCAILCDKRDALEADLASKKPAAVTPCSSKKKKVPIAFGNKNTVQLTDNTFYTEIDKGLLPRRQKKKAKSTSPFRQCVKESVSSLLNKLRRTSDYKPMFVTDEDMAIDEYAEVICQKPFLAPQDRARFRALFRDELSKGADGMCIAVWGQMKGGTDPDNLFVWKFPTVQPKDHAGQVARAIEWCKSAAPEKMSAEFVAHFNRTISGVTNMPAKLRDSLRDYIFCGNPDPENKLEDEYVQMVLAYTAGQPLDESLLVSGNLNNSRGGKGLGHTLFQEFFDACCEVLIPSAAADERRNGDFMHASGACSVADLRRQAVALLEAKVKDGKLKEMPPCPNDEWIRLQFVPNVHDSELASKFTGRLNCMKSVQTRTLRKEHIDQHIVNAMTKYYLEWIIELRKVYPGIEFFGQDDKAKIPVGDSVPVATGVRPGKLKGIAPVDEPNPMSAMDHDFHLGSIITSVTLRCNIPEDIGGSFFVGDEDTGTGQIFVTLRDAVFDPSNVFDHCAQLIDIIKKQHWEPTVLVLQTDGGPDHSLKRVAVEFALIAMFKELNLDHLVILRGAPNGSARNKIERCMSVLNIAAAHTSLQRGEMPKWAERRLATCNSMAAIRTAAEKVNEDRSKAVNRVRRIKEKIAKAKTEAVPVVEGPVDQTGNQPALVSNTMTAAQAAAVSLPMDTIVGAMADSTGTTVVANPSVPLQVLEKKLDEQTKIANRNLKEEWSTSMSGPIDAMKERMGRLHAGKNPITVSERVPHSTSTTLHDNLNDIDSNYTPDVHLKAHLPQVPSLTSWSAKHIVKTPYSLSIQNCGDENCCGKLRTPEEHQKLAMQRQPFPRLDPERKDHYLSRKDALEKYEGNKDALVDFSDLPSKKNEDLAKEKKMYAKRDKELSKELNLRNFEAKKARAFLTCFNCGKRRIIYTPDNQSWSRNKLVLQQKLESVGLMFSCGDLLFGDGELSKVLVQRQSLTCESRIEGAYYNPNTPTPERKLRTKDICVHCGCGGNSEFLLTMKEMKEKNMTDGHTYYPVCVDCLKELGNKKGLVRNGAKRDQMQARKEALAKANK</sequence>
<keyword evidence="3" id="KW-1185">Reference proteome</keyword>
<name>K0TIS6_THAOC</name>
<organism evidence="2 3">
    <name type="scientific">Thalassiosira oceanica</name>
    <name type="common">Marine diatom</name>
    <dbReference type="NCBI Taxonomy" id="159749"/>
    <lineage>
        <taxon>Eukaryota</taxon>
        <taxon>Sar</taxon>
        <taxon>Stramenopiles</taxon>
        <taxon>Ochrophyta</taxon>
        <taxon>Bacillariophyta</taxon>
        <taxon>Coscinodiscophyceae</taxon>
        <taxon>Thalassiosirophycidae</taxon>
        <taxon>Thalassiosirales</taxon>
        <taxon>Thalassiosiraceae</taxon>
        <taxon>Thalassiosira</taxon>
    </lineage>
</organism>
<gene>
    <name evidence="2" type="ORF">THAOC_01214</name>
</gene>
<dbReference type="eggNOG" id="ENOG502QW0B">
    <property type="taxonomic scope" value="Eukaryota"/>
</dbReference>
<protein>
    <submittedName>
        <fullName evidence="2">Uncharacterized protein</fullName>
    </submittedName>
</protein>
<proteinExistence type="predicted"/>
<evidence type="ECO:0000256" key="1">
    <source>
        <dbReference type="SAM" id="Coils"/>
    </source>
</evidence>
<feature type="coiled-coil region" evidence="1">
    <location>
        <begin position="885"/>
        <end position="912"/>
    </location>
</feature>
<comment type="caution">
    <text evidence="2">The sequence shown here is derived from an EMBL/GenBank/DDBJ whole genome shotgun (WGS) entry which is preliminary data.</text>
</comment>
<evidence type="ECO:0000313" key="2">
    <source>
        <dbReference type="EMBL" id="EJK76984.1"/>
    </source>
</evidence>
<accession>K0TIS6</accession>
<dbReference type="Proteomes" id="UP000266841">
    <property type="component" value="Unassembled WGS sequence"/>
</dbReference>
<keyword evidence="1" id="KW-0175">Coiled coil</keyword>
<dbReference type="EMBL" id="AGNL01001457">
    <property type="protein sequence ID" value="EJK76984.1"/>
    <property type="molecule type" value="Genomic_DNA"/>
</dbReference>